<name>A0A1W5LD77_9BACT</name>
<sequence>MTKIAVWKFTSCDGCQLSLLDLEEELLEIAQHFEISYFLEASSKVASPPYDISLVEGSITTEEAKHKIMDIRSCSRYLVTIGACATAGGIQALRNFASLESFKQSVYPRPEVIDVLPSSLPISHFVKVDYELQGCPINNRQLLSLLYAFSRDLRPAFSTGSVCIECKRRAIPCVMVAGGTLCLGPVTHAGCGALCPGVGRGCYGCYGPKETPNCPSLSRWAKEQLPVDALALKHAYQKFYCSTEEFKHFE</sequence>
<evidence type="ECO:0000313" key="3">
    <source>
        <dbReference type="EMBL" id="ANC58273.1"/>
    </source>
</evidence>
<feature type="domain" description="NADH:ubiquinone oxidoreductase-like 20kDa subunit" evidence="2">
    <location>
        <begin position="12"/>
        <end position="148"/>
    </location>
</feature>
<dbReference type="PANTHER" id="PTHR42845">
    <property type="entry name" value="COENZYME F420-REDUCING HYDROGENASE, GAMMA SUBUNIT"/>
    <property type="match status" value="1"/>
</dbReference>
<organism evidence="3">
    <name type="scientific">Candidatus Methylacidiphilum infernorum</name>
    <dbReference type="NCBI Taxonomy" id="511746"/>
    <lineage>
        <taxon>Bacteria</taxon>
        <taxon>Pseudomonadati</taxon>
        <taxon>Verrucomicrobiota</taxon>
        <taxon>Methylacidiphilae</taxon>
        <taxon>Methylacidiphilales</taxon>
        <taxon>Methylacidiphilaceae</taxon>
        <taxon>Methylacidiphilum (ex Ratnadevi et al. 2023)</taxon>
    </lineage>
</organism>
<dbReference type="AlphaFoldDB" id="A0A1W5LD77"/>
<dbReference type="PANTHER" id="PTHR42845:SF2">
    <property type="entry name" value="F420-NON-REDUCING HYDROGENASE VHU SUBUNIT G"/>
    <property type="match status" value="1"/>
</dbReference>
<dbReference type="Pfam" id="PF01058">
    <property type="entry name" value="Oxidored_q6"/>
    <property type="match status" value="1"/>
</dbReference>
<dbReference type="SUPFAM" id="SSF56770">
    <property type="entry name" value="HydA/Nqo6-like"/>
    <property type="match status" value="1"/>
</dbReference>
<accession>A0A1W5LD77</accession>
<evidence type="ECO:0000256" key="1">
    <source>
        <dbReference type="ARBA" id="ARBA00023002"/>
    </source>
</evidence>
<dbReference type="InterPro" id="IPR051349">
    <property type="entry name" value="Hydrogenase_assoc-protein"/>
</dbReference>
<protein>
    <submittedName>
        <fullName evidence="3">NADP-coupled cytosolic bidirectional hydrogenase, small subunit</fullName>
    </submittedName>
</protein>
<evidence type="ECO:0000259" key="2">
    <source>
        <dbReference type="Pfam" id="PF01058"/>
    </source>
</evidence>
<keyword evidence="1" id="KW-0560">Oxidoreductase</keyword>
<dbReference type="Gene3D" id="3.40.50.700">
    <property type="entry name" value="NADH:ubiquinone oxidoreductase-like, 20kDa subunit"/>
    <property type="match status" value="1"/>
</dbReference>
<dbReference type="GO" id="GO:0051536">
    <property type="term" value="F:iron-sulfur cluster binding"/>
    <property type="evidence" value="ECO:0007669"/>
    <property type="project" value="InterPro"/>
</dbReference>
<dbReference type="InterPro" id="IPR006137">
    <property type="entry name" value="NADH_UbQ_OxRdtase-like_20kDa"/>
</dbReference>
<reference evidence="3" key="1">
    <citation type="submission" date="2016-01" db="EMBL/GenBank/DDBJ databases">
        <title>Hydrogen oxidation by a methanotroph.</title>
        <authorList>
            <person name="Stott M.B."/>
        </authorList>
    </citation>
    <scope>NUCLEOTIDE SEQUENCE</scope>
    <source>
        <strain evidence="3">RTK17.1</strain>
    </source>
</reference>
<dbReference type="EMBL" id="KU509474">
    <property type="protein sequence ID" value="ANC58273.1"/>
    <property type="molecule type" value="Genomic_DNA"/>
</dbReference>
<proteinExistence type="predicted"/>
<gene>
    <name evidence="3" type="primary">hyhS</name>
</gene>
<dbReference type="InterPro" id="IPR037024">
    <property type="entry name" value="NiFe_Hase_small_N_sf"/>
</dbReference>
<dbReference type="GO" id="GO:0016491">
    <property type="term" value="F:oxidoreductase activity"/>
    <property type="evidence" value="ECO:0007669"/>
    <property type="project" value="UniProtKB-KW"/>
</dbReference>